<name>A0ACB4V5Z6_9GAMM</name>
<sequence>MLAEQFFEVSMDCKMLFIKIFFFNSYVINAYVSIFHK</sequence>
<evidence type="ECO:0000313" key="1">
    <source>
        <dbReference type="EMBL" id="ERJ19043.1"/>
    </source>
</evidence>
<gene>
    <name evidence="1" type="ORF">SSPSH_002125</name>
</gene>
<evidence type="ECO:0000313" key="2">
    <source>
        <dbReference type="Proteomes" id="UP000006242"/>
    </source>
</evidence>
<accession>A0ACB4V5Z6</accession>
<dbReference type="EMBL" id="AFNV02000013">
    <property type="protein sequence ID" value="ERJ19043.1"/>
    <property type="molecule type" value="Genomic_DNA"/>
</dbReference>
<organism evidence="1 2">
    <name type="scientific">Salinisphaera shabanensis E1L3A</name>
    <dbReference type="NCBI Taxonomy" id="1033802"/>
    <lineage>
        <taxon>Bacteria</taxon>
        <taxon>Pseudomonadati</taxon>
        <taxon>Pseudomonadota</taxon>
        <taxon>Gammaproteobacteria</taxon>
        <taxon>Salinisphaerales</taxon>
        <taxon>Salinisphaeraceae</taxon>
        <taxon>Salinisphaera</taxon>
    </lineage>
</organism>
<keyword evidence="2" id="KW-1185">Reference proteome</keyword>
<reference evidence="1 2" key="2">
    <citation type="journal article" date="2013" name="PLoS ONE">
        <title>INDIGO - INtegrated Data Warehouse of MIcrobial GenOmes with Examples from the Red Sea Extremophiles.</title>
        <authorList>
            <person name="Alam I."/>
            <person name="Antunes A."/>
            <person name="Kamau A.A."/>
            <person name="Ba Alawi W."/>
            <person name="Kalkatawi M."/>
            <person name="Stingl U."/>
            <person name="Bajic V.B."/>
        </authorList>
    </citation>
    <scope>NUCLEOTIDE SEQUENCE [LARGE SCALE GENOMIC DNA]</scope>
    <source>
        <strain evidence="1 2">E1L3A</strain>
    </source>
</reference>
<protein>
    <submittedName>
        <fullName evidence="1">Uncharacterized protein</fullName>
    </submittedName>
</protein>
<comment type="caution">
    <text evidence="1">The sequence shown here is derived from an EMBL/GenBank/DDBJ whole genome shotgun (WGS) entry which is preliminary data.</text>
</comment>
<dbReference type="Proteomes" id="UP000006242">
    <property type="component" value="Unassembled WGS sequence"/>
</dbReference>
<proteinExistence type="predicted"/>
<reference evidence="1 2" key="1">
    <citation type="journal article" date="2011" name="J. Bacteriol.">
        <title>Genome sequence of Salinisphaera shabanensis, a gammaproteobacterium from the harsh, variable environment of the brine-seawater interface of the Shaban Deep in the Red Sea.</title>
        <authorList>
            <person name="Antunes A."/>
            <person name="Alam I."/>
            <person name="Bajic V.B."/>
            <person name="Stingl U."/>
        </authorList>
    </citation>
    <scope>NUCLEOTIDE SEQUENCE [LARGE SCALE GENOMIC DNA]</scope>
    <source>
        <strain evidence="1 2">E1L3A</strain>
    </source>
</reference>